<keyword evidence="2 4" id="KW-0472">Membrane</keyword>
<dbReference type="SUPFAM" id="SSF103088">
    <property type="entry name" value="OmpA-like"/>
    <property type="match status" value="1"/>
</dbReference>
<dbReference type="OrthoDB" id="1522982at2"/>
<organism evidence="7 8">
    <name type="scientific">Fibrisoma montanum</name>
    <dbReference type="NCBI Taxonomy" id="2305895"/>
    <lineage>
        <taxon>Bacteria</taxon>
        <taxon>Pseudomonadati</taxon>
        <taxon>Bacteroidota</taxon>
        <taxon>Cytophagia</taxon>
        <taxon>Cytophagales</taxon>
        <taxon>Spirosomataceae</taxon>
        <taxon>Fibrisoma</taxon>
    </lineage>
</organism>
<dbReference type="EMBL" id="QXED01000008">
    <property type="protein sequence ID" value="RIV19506.1"/>
    <property type="molecule type" value="Genomic_DNA"/>
</dbReference>
<dbReference type="RefSeq" id="WP_119670611.1">
    <property type="nucleotide sequence ID" value="NZ_QXED01000008.1"/>
</dbReference>
<accession>A0A418M1U4</accession>
<dbReference type="InterPro" id="IPR036737">
    <property type="entry name" value="OmpA-like_sf"/>
</dbReference>
<keyword evidence="3" id="KW-0998">Cell outer membrane</keyword>
<feature type="signal peptide" evidence="5">
    <location>
        <begin position="1"/>
        <end position="23"/>
    </location>
</feature>
<dbReference type="PRINTS" id="PR01021">
    <property type="entry name" value="OMPADOMAIN"/>
</dbReference>
<dbReference type="InterPro" id="IPR050330">
    <property type="entry name" value="Bact_OuterMem_StrucFunc"/>
</dbReference>
<dbReference type="GO" id="GO:0009279">
    <property type="term" value="C:cell outer membrane"/>
    <property type="evidence" value="ECO:0007669"/>
    <property type="project" value="UniProtKB-SubCell"/>
</dbReference>
<dbReference type="Pfam" id="PF00691">
    <property type="entry name" value="OmpA"/>
    <property type="match status" value="1"/>
</dbReference>
<evidence type="ECO:0000259" key="6">
    <source>
        <dbReference type="PROSITE" id="PS51123"/>
    </source>
</evidence>
<reference evidence="7 8" key="1">
    <citation type="submission" date="2018-08" db="EMBL/GenBank/DDBJ databases">
        <title>Fibrisoma montanum sp. nov., isolated from Danxia mountain soil.</title>
        <authorList>
            <person name="Huang Y."/>
        </authorList>
    </citation>
    <scope>NUCLEOTIDE SEQUENCE [LARGE SCALE GENOMIC DNA]</scope>
    <source>
        <strain evidence="7 8">HYT19</strain>
    </source>
</reference>
<evidence type="ECO:0000256" key="2">
    <source>
        <dbReference type="ARBA" id="ARBA00023136"/>
    </source>
</evidence>
<dbReference type="Proteomes" id="UP000283523">
    <property type="component" value="Unassembled WGS sequence"/>
</dbReference>
<dbReference type="PANTHER" id="PTHR30329">
    <property type="entry name" value="STATOR ELEMENT OF FLAGELLAR MOTOR COMPLEX"/>
    <property type="match status" value="1"/>
</dbReference>
<evidence type="ECO:0000256" key="5">
    <source>
        <dbReference type="SAM" id="SignalP"/>
    </source>
</evidence>
<feature type="chain" id="PRO_5019087726" evidence="5">
    <location>
        <begin position="24"/>
        <end position="474"/>
    </location>
</feature>
<keyword evidence="5" id="KW-0732">Signal</keyword>
<keyword evidence="8" id="KW-1185">Reference proteome</keyword>
<dbReference type="AlphaFoldDB" id="A0A418M1U4"/>
<evidence type="ECO:0000313" key="7">
    <source>
        <dbReference type="EMBL" id="RIV19506.1"/>
    </source>
</evidence>
<dbReference type="InterPro" id="IPR006664">
    <property type="entry name" value="OMP_bac"/>
</dbReference>
<dbReference type="InterPro" id="IPR006665">
    <property type="entry name" value="OmpA-like"/>
</dbReference>
<comment type="caution">
    <text evidence="7">The sequence shown here is derived from an EMBL/GenBank/DDBJ whole genome shotgun (WGS) entry which is preliminary data.</text>
</comment>
<sequence>MRKLLLLLTFCCLLALLPRPSQAQYNPNASYDGPARLNTWSVSAHGGWSQFYGDLREYDFFPVGADNFDSVNERNSFFGGLTVGKQLSHLFGLQLGVNAGNLRGMKRRLYYSYFRSSFVQTDLTGSVNLKSLLFGVNKMKHWKVDAYTGVGVMFYNAKAFELTTGRLRRQTGDVSDLVVPMGLAVHYELGPRFDIGIDIRVNHVNSERLDATIGGDASSLFDLVGNRGSLSETFVRQGNSAKDKWGYGGIMLTYKLGRRAIRVQKVNDKFDYDTTAGTYHLRWTDPKSLIKPPVILTLAQIDSVAKANRPPDIDPKLLTDTDNDGVSDYFDKEPNSPTGSVVSGSGEVIDFDKYVSAALPGIACAEIFANIEFDTDKSALKPQFKEVLNKVVELMNKSQCRLQLAGHADRRASDKYNLALSRRRVEAVRTYLIEAGLNDPSRILVDYFGAYKPIADPSKTGMQKNRRVEMKLIP</sequence>
<gene>
    <name evidence="7" type="ORF">DYU11_25150</name>
</gene>
<name>A0A418M1U4_9BACT</name>
<feature type="domain" description="OmpA-like" evidence="6">
    <location>
        <begin position="360"/>
        <end position="474"/>
    </location>
</feature>
<protein>
    <submittedName>
        <fullName evidence="7">OmpA family protein</fullName>
    </submittedName>
</protein>
<dbReference type="Gene3D" id="3.30.1330.60">
    <property type="entry name" value="OmpA-like domain"/>
    <property type="match status" value="1"/>
</dbReference>
<evidence type="ECO:0000256" key="3">
    <source>
        <dbReference type="ARBA" id="ARBA00023237"/>
    </source>
</evidence>
<evidence type="ECO:0000313" key="8">
    <source>
        <dbReference type="Proteomes" id="UP000283523"/>
    </source>
</evidence>
<evidence type="ECO:0000256" key="4">
    <source>
        <dbReference type="PROSITE-ProRule" id="PRU00473"/>
    </source>
</evidence>
<proteinExistence type="predicted"/>
<dbReference type="PROSITE" id="PS51123">
    <property type="entry name" value="OMPA_2"/>
    <property type="match status" value="1"/>
</dbReference>
<dbReference type="PANTHER" id="PTHR30329:SF21">
    <property type="entry name" value="LIPOPROTEIN YIAD-RELATED"/>
    <property type="match status" value="1"/>
</dbReference>
<dbReference type="CDD" id="cd07185">
    <property type="entry name" value="OmpA_C-like"/>
    <property type="match status" value="1"/>
</dbReference>
<comment type="subcellular location">
    <subcellularLocation>
        <location evidence="1">Cell outer membrane</location>
    </subcellularLocation>
</comment>
<evidence type="ECO:0000256" key="1">
    <source>
        <dbReference type="ARBA" id="ARBA00004442"/>
    </source>
</evidence>